<keyword evidence="10" id="KW-0902">Two-component regulatory system</keyword>
<dbReference type="PANTHER" id="PTHR45453">
    <property type="entry name" value="PHOSPHATE REGULON SENSOR PROTEIN PHOR"/>
    <property type="match status" value="1"/>
</dbReference>
<reference evidence="14" key="1">
    <citation type="submission" date="2024-03" db="EMBL/GenBank/DDBJ databases">
        <title>Human intestinal bacterial collection.</title>
        <authorList>
            <person name="Pauvert C."/>
            <person name="Hitch T.C.A."/>
            <person name="Clavel T."/>
        </authorList>
    </citation>
    <scope>NUCLEOTIDE SEQUENCE [LARGE SCALE GENOMIC DNA]</scope>
    <source>
        <strain evidence="14">CLA-AA-H89B</strain>
    </source>
</reference>
<dbReference type="InterPro" id="IPR003838">
    <property type="entry name" value="ABC3_permease_C"/>
</dbReference>
<dbReference type="EC" id="2.7.13.3" evidence="3"/>
<dbReference type="InterPro" id="IPR036890">
    <property type="entry name" value="HATPase_C_sf"/>
</dbReference>
<comment type="catalytic activity">
    <reaction evidence="1">
        <text>ATP + protein L-histidine = ADP + protein N-phospho-L-histidine.</text>
        <dbReference type="EC" id="2.7.13.3"/>
    </reaction>
</comment>
<feature type="domain" description="ABC3 transporter permease C-terminal" evidence="13">
    <location>
        <begin position="146"/>
        <end position="257"/>
    </location>
</feature>
<keyword evidence="8" id="KW-0418">Kinase</keyword>
<dbReference type="InterPro" id="IPR050351">
    <property type="entry name" value="BphY/WalK/GraS-like"/>
</dbReference>
<evidence type="ECO:0000256" key="8">
    <source>
        <dbReference type="ARBA" id="ARBA00022777"/>
    </source>
</evidence>
<dbReference type="EMBL" id="JBBMFS010000006">
    <property type="protein sequence ID" value="MEQ2555033.1"/>
    <property type="molecule type" value="Genomic_DNA"/>
</dbReference>
<dbReference type="SUPFAM" id="SSF55874">
    <property type="entry name" value="ATPase domain of HSP90 chaperone/DNA topoisomerase II/histidine kinase"/>
    <property type="match status" value="1"/>
</dbReference>
<keyword evidence="4" id="KW-1003">Cell membrane</keyword>
<keyword evidence="11 12" id="KW-0472">Membrane</keyword>
<evidence type="ECO:0000313" key="14">
    <source>
        <dbReference type="EMBL" id="MEQ2555033.1"/>
    </source>
</evidence>
<accession>A0ABV1H5Q1</accession>
<feature type="transmembrane region" description="Helical" evidence="12">
    <location>
        <begin position="181"/>
        <end position="205"/>
    </location>
</feature>
<keyword evidence="9 12" id="KW-1133">Transmembrane helix</keyword>
<gene>
    <name evidence="14" type="ORF">WMO37_08445</name>
</gene>
<dbReference type="Pfam" id="PF02687">
    <property type="entry name" value="FtsX"/>
    <property type="match status" value="1"/>
</dbReference>
<sequence>MGIKYCVPQTVHMDTTPEKRMKFAEVIIRKCDEVSALTNDLFLHALSDMDKLEMNMHEVKLCAFMRKAMAEPISDMDSVRLYLPDSEWVISADEKRLMQLTENILNNAAKYGEMPVDITIRQKDNDTVQINFKDYGNGMKDEDIPFALIVVIMFCHRMFLQEKTDIGILKAMGLTSIQLRLSFGLRFLMLAVSGAVPGVICSVLLSGKLLTAILKPMGITHLIISLRPASVLFPIGLICVSFFLFAFLVSRGIKKLSATVLIAE</sequence>
<keyword evidence="15" id="KW-1185">Reference proteome</keyword>
<evidence type="ECO:0000256" key="4">
    <source>
        <dbReference type="ARBA" id="ARBA00022475"/>
    </source>
</evidence>
<evidence type="ECO:0000256" key="9">
    <source>
        <dbReference type="ARBA" id="ARBA00022989"/>
    </source>
</evidence>
<dbReference type="PANTHER" id="PTHR45453:SF1">
    <property type="entry name" value="PHOSPHATE REGULON SENSOR PROTEIN PHOR"/>
    <property type="match status" value="1"/>
</dbReference>
<keyword evidence="7 12" id="KW-0812">Transmembrane</keyword>
<evidence type="ECO:0000256" key="5">
    <source>
        <dbReference type="ARBA" id="ARBA00022553"/>
    </source>
</evidence>
<evidence type="ECO:0000256" key="1">
    <source>
        <dbReference type="ARBA" id="ARBA00000085"/>
    </source>
</evidence>
<comment type="caution">
    <text evidence="14">The sequence shown here is derived from an EMBL/GenBank/DDBJ whole genome shotgun (WGS) entry which is preliminary data.</text>
</comment>
<evidence type="ECO:0000259" key="13">
    <source>
        <dbReference type="Pfam" id="PF02687"/>
    </source>
</evidence>
<evidence type="ECO:0000256" key="7">
    <source>
        <dbReference type="ARBA" id="ARBA00022692"/>
    </source>
</evidence>
<feature type="transmembrane region" description="Helical" evidence="12">
    <location>
        <begin position="225"/>
        <end position="249"/>
    </location>
</feature>
<dbReference type="Proteomes" id="UP001546774">
    <property type="component" value="Unassembled WGS sequence"/>
</dbReference>
<proteinExistence type="predicted"/>
<evidence type="ECO:0000256" key="11">
    <source>
        <dbReference type="ARBA" id="ARBA00023136"/>
    </source>
</evidence>
<keyword evidence="5" id="KW-0597">Phosphoprotein</keyword>
<dbReference type="Gene3D" id="3.30.565.10">
    <property type="entry name" value="Histidine kinase-like ATPase, C-terminal domain"/>
    <property type="match status" value="1"/>
</dbReference>
<organism evidence="14 15">
    <name type="scientific">Lachnospira intestinalis</name>
    <dbReference type="NCBI Taxonomy" id="3133158"/>
    <lineage>
        <taxon>Bacteria</taxon>
        <taxon>Bacillati</taxon>
        <taxon>Bacillota</taxon>
        <taxon>Clostridia</taxon>
        <taxon>Lachnospirales</taxon>
        <taxon>Lachnospiraceae</taxon>
        <taxon>Lachnospira</taxon>
    </lineage>
</organism>
<protein>
    <recommendedName>
        <fullName evidence="3">histidine kinase</fullName>
        <ecNumber evidence="3">2.7.13.3</ecNumber>
    </recommendedName>
</protein>
<comment type="subcellular location">
    <subcellularLocation>
        <location evidence="2">Cell membrane</location>
        <topology evidence="2">Multi-pass membrane protein</topology>
    </subcellularLocation>
</comment>
<evidence type="ECO:0000256" key="3">
    <source>
        <dbReference type="ARBA" id="ARBA00012438"/>
    </source>
</evidence>
<evidence type="ECO:0000256" key="6">
    <source>
        <dbReference type="ARBA" id="ARBA00022679"/>
    </source>
</evidence>
<evidence type="ECO:0000313" key="15">
    <source>
        <dbReference type="Proteomes" id="UP001546774"/>
    </source>
</evidence>
<evidence type="ECO:0000256" key="12">
    <source>
        <dbReference type="SAM" id="Phobius"/>
    </source>
</evidence>
<evidence type="ECO:0000256" key="10">
    <source>
        <dbReference type="ARBA" id="ARBA00023012"/>
    </source>
</evidence>
<keyword evidence="6" id="KW-0808">Transferase</keyword>
<name>A0ABV1H5Q1_9FIRM</name>
<evidence type="ECO:0000256" key="2">
    <source>
        <dbReference type="ARBA" id="ARBA00004651"/>
    </source>
</evidence>